<evidence type="ECO:0000313" key="3">
    <source>
        <dbReference type="EMBL" id="BBX16446.1"/>
    </source>
</evidence>
<dbReference type="SUPFAM" id="SSF53335">
    <property type="entry name" value="S-adenosyl-L-methionine-dependent methyltransferases"/>
    <property type="match status" value="1"/>
</dbReference>
<dbReference type="PANTHER" id="PTHR43619">
    <property type="entry name" value="S-ADENOSYL-L-METHIONINE-DEPENDENT METHYLTRANSFERASE YKTD-RELATED"/>
    <property type="match status" value="1"/>
</dbReference>
<keyword evidence="2 3" id="KW-0808">Transferase</keyword>
<evidence type="ECO:0000256" key="2">
    <source>
        <dbReference type="ARBA" id="ARBA00022679"/>
    </source>
</evidence>
<organism evidence="3 4">
    <name type="scientific">Mycolicibacterium duvalii</name>
    <dbReference type="NCBI Taxonomy" id="39688"/>
    <lineage>
        <taxon>Bacteria</taxon>
        <taxon>Bacillati</taxon>
        <taxon>Actinomycetota</taxon>
        <taxon>Actinomycetes</taxon>
        <taxon>Mycobacteriales</taxon>
        <taxon>Mycobacteriaceae</taxon>
        <taxon>Mycolicibacterium</taxon>
    </lineage>
</organism>
<sequence>MTNKVSVDLTGPAKTMLSTLYLKALDADFDRPVLGDQFAKSAIERIDFDWDDLGITSSWAPLLTVRTAQYDIWARQFLAAHPRATVIHLGCGMDTRVFRLDPGPDVEWYDVDFPGVIELREKVYPARPHYHLIASSATDPSWLEQIPADRPVLFLAEGISMYLTDAEGIALLRRVVQRFDSGEVQIDFFNWLAIKSQKTQTLVRRSNSTLYWAVNRPDDILDHVPGLRLLAATTFFDASTFARVTGAFQVARRLVRAVPALRKSLQYHRFAFGSAD</sequence>
<accession>A0A7I7JX78</accession>
<dbReference type="InterPro" id="IPR016874">
    <property type="entry name" value="TcmP-like"/>
</dbReference>
<dbReference type="PIRSF" id="PIRSF028177">
    <property type="entry name" value="Polyketide_synth_Omtfrase_TcmP"/>
    <property type="match status" value="1"/>
</dbReference>
<keyword evidence="1 3" id="KW-0489">Methyltransferase</keyword>
<dbReference type="GO" id="GO:0032259">
    <property type="term" value="P:methylation"/>
    <property type="evidence" value="ECO:0007669"/>
    <property type="project" value="UniProtKB-KW"/>
</dbReference>
<dbReference type="Gene3D" id="3.40.50.150">
    <property type="entry name" value="Vaccinia Virus protein VP39"/>
    <property type="match status" value="1"/>
</dbReference>
<dbReference type="InterPro" id="IPR007213">
    <property type="entry name" value="Ppm1/Ppm2/Tcmp"/>
</dbReference>
<dbReference type="Proteomes" id="UP000467006">
    <property type="component" value="Chromosome"/>
</dbReference>
<keyword evidence="4" id="KW-1185">Reference proteome</keyword>
<dbReference type="RefSeq" id="WP_098004626.1">
    <property type="nucleotide sequence ID" value="NZ_AP022563.1"/>
</dbReference>
<evidence type="ECO:0000313" key="4">
    <source>
        <dbReference type="Proteomes" id="UP000467006"/>
    </source>
</evidence>
<proteinExistence type="predicted"/>
<protein>
    <submittedName>
        <fullName evidence="3">Polyketide synthesis methyltransferase</fullName>
    </submittedName>
</protein>
<dbReference type="KEGG" id="mdu:MDUV_13060"/>
<reference evidence="3 4" key="1">
    <citation type="journal article" date="2019" name="Emerg. Microbes Infect.">
        <title>Comprehensive subspecies identification of 175 nontuberculous mycobacteria species based on 7547 genomic profiles.</title>
        <authorList>
            <person name="Matsumoto Y."/>
            <person name="Kinjo T."/>
            <person name="Motooka D."/>
            <person name="Nabeya D."/>
            <person name="Jung N."/>
            <person name="Uechi K."/>
            <person name="Horii T."/>
            <person name="Iida T."/>
            <person name="Fujita J."/>
            <person name="Nakamura S."/>
        </authorList>
    </citation>
    <scope>NUCLEOTIDE SEQUENCE [LARGE SCALE GENOMIC DNA]</scope>
    <source>
        <strain evidence="3 4">JCM 6396</strain>
    </source>
</reference>
<evidence type="ECO:0000256" key="1">
    <source>
        <dbReference type="ARBA" id="ARBA00022603"/>
    </source>
</evidence>
<dbReference type="AlphaFoldDB" id="A0A7I7JX78"/>
<name>A0A7I7JX78_9MYCO</name>
<dbReference type="GO" id="GO:0008168">
    <property type="term" value="F:methyltransferase activity"/>
    <property type="evidence" value="ECO:0007669"/>
    <property type="project" value="UniProtKB-KW"/>
</dbReference>
<gene>
    <name evidence="3" type="ORF">MDUV_13060</name>
</gene>
<dbReference type="OrthoDB" id="9800233at2"/>
<dbReference type="InterPro" id="IPR029063">
    <property type="entry name" value="SAM-dependent_MTases_sf"/>
</dbReference>
<dbReference type="EMBL" id="AP022563">
    <property type="protein sequence ID" value="BBX16446.1"/>
    <property type="molecule type" value="Genomic_DNA"/>
</dbReference>
<dbReference type="Pfam" id="PF04072">
    <property type="entry name" value="LCM"/>
    <property type="match status" value="1"/>
</dbReference>
<dbReference type="PANTHER" id="PTHR43619:SF2">
    <property type="entry name" value="S-ADENOSYL-L-METHIONINE-DEPENDENT METHYLTRANSFERASES SUPERFAMILY PROTEIN"/>
    <property type="match status" value="1"/>
</dbReference>